<dbReference type="Proteomes" id="UP000193560">
    <property type="component" value="Unassembled WGS sequence"/>
</dbReference>
<evidence type="ECO:0000256" key="3">
    <source>
        <dbReference type="PROSITE-ProRule" id="PRU00221"/>
    </source>
</evidence>
<dbReference type="PROSITE" id="PS50294">
    <property type="entry name" value="WD_REPEATS_REGION"/>
    <property type="match status" value="5"/>
</dbReference>
<dbReference type="InterPro" id="IPR036047">
    <property type="entry name" value="F-box-like_dom_sf"/>
</dbReference>
<dbReference type="STRING" id="90262.A0A1X2IRD1"/>
<dbReference type="PRINTS" id="PR00320">
    <property type="entry name" value="GPROTEINBRPT"/>
</dbReference>
<dbReference type="InterPro" id="IPR001810">
    <property type="entry name" value="F-box_dom"/>
</dbReference>
<dbReference type="InterPro" id="IPR053299">
    <property type="entry name" value="ASTRA_WD_repeat"/>
</dbReference>
<gene>
    <name evidence="6" type="ORF">BCR42DRAFT_406810</name>
</gene>
<feature type="compositionally biased region" description="Polar residues" evidence="4">
    <location>
        <begin position="587"/>
        <end position="622"/>
    </location>
</feature>
<feature type="repeat" description="WD" evidence="3">
    <location>
        <begin position="495"/>
        <end position="534"/>
    </location>
</feature>
<evidence type="ECO:0000256" key="1">
    <source>
        <dbReference type="ARBA" id="ARBA00022574"/>
    </source>
</evidence>
<feature type="repeat" description="WD" evidence="3">
    <location>
        <begin position="334"/>
        <end position="374"/>
    </location>
</feature>
<proteinExistence type="predicted"/>
<dbReference type="Gene3D" id="1.20.1280.50">
    <property type="match status" value="1"/>
</dbReference>
<comment type="caution">
    <text evidence="6">The sequence shown here is derived from an EMBL/GenBank/DDBJ whole genome shotgun (WGS) entry which is preliminary data.</text>
</comment>
<evidence type="ECO:0000259" key="5">
    <source>
        <dbReference type="PROSITE" id="PS50181"/>
    </source>
</evidence>
<dbReference type="Gene3D" id="2.130.10.10">
    <property type="entry name" value="YVTN repeat-like/Quinoprotein amine dehydrogenase"/>
    <property type="match status" value="1"/>
</dbReference>
<dbReference type="SMART" id="SM00320">
    <property type="entry name" value="WD40"/>
    <property type="match status" value="7"/>
</dbReference>
<dbReference type="SUPFAM" id="SSF50978">
    <property type="entry name" value="WD40 repeat-like"/>
    <property type="match status" value="1"/>
</dbReference>
<feature type="repeat" description="WD" evidence="3">
    <location>
        <begin position="375"/>
        <end position="414"/>
    </location>
</feature>
<feature type="repeat" description="WD" evidence="3">
    <location>
        <begin position="287"/>
        <end position="333"/>
    </location>
</feature>
<feature type="compositionally biased region" description="Low complexity" evidence="4">
    <location>
        <begin position="39"/>
        <end position="65"/>
    </location>
</feature>
<feature type="compositionally biased region" description="Acidic residues" evidence="4">
    <location>
        <begin position="575"/>
        <end position="585"/>
    </location>
</feature>
<keyword evidence="7" id="KW-1185">Reference proteome</keyword>
<feature type="domain" description="F-box" evidence="5">
    <location>
        <begin position="144"/>
        <end position="191"/>
    </location>
</feature>
<evidence type="ECO:0000256" key="4">
    <source>
        <dbReference type="SAM" id="MobiDB-lite"/>
    </source>
</evidence>
<organism evidence="6 7">
    <name type="scientific">Absidia repens</name>
    <dbReference type="NCBI Taxonomy" id="90262"/>
    <lineage>
        <taxon>Eukaryota</taxon>
        <taxon>Fungi</taxon>
        <taxon>Fungi incertae sedis</taxon>
        <taxon>Mucoromycota</taxon>
        <taxon>Mucoromycotina</taxon>
        <taxon>Mucoromycetes</taxon>
        <taxon>Mucorales</taxon>
        <taxon>Cunninghamellaceae</taxon>
        <taxon>Absidia</taxon>
    </lineage>
</organism>
<dbReference type="Pfam" id="PF00400">
    <property type="entry name" value="WD40"/>
    <property type="match status" value="6"/>
</dbReference>
<dbReference type="Pfam" id="PF12937">
    <property type="entry name" value="F-box-like"/>
    <property type="match status" value="1"/>
</dbReference>
<dbReference type="SUPFAM" id="SSF81383">
    <property type="entry name" value="F-box domain"/>
    <property type="match status" value="1"/>
</dbReference>
<dbReference type="PROSITE" id="PS00678">
    <property type="entry name" value="WD_REPEATS_1"/>
    <property type="match status" value="4"/>
</dbReference>
<keyword evidence="1 3" id="KW-0853">WD repeat</keyword>
<dbReference type="InterPro" id="IPR019775">
    <property type="entry name" value="WD40_repeat_CS"/>
</dbReference>
<feature type="repeat" description="WD" evidence="3">
    <location>
        <begin position="415"/>
        <end position="454"/>
    </location>
</feature>
<keyword evidence="2" id="KW-0677">Repeat</keyword>
<dbReference type="PROSITE" id="PS50082">
    <property type="entry name" value="WD_REPEATS_2"/>
    <property type="match status" value="6"/>
</dbReference>
<sequence>MHNTATSIPCKKARSNWVGPSSLMDICGPEDISPPATPPSFNFTGPSTSSSSSSSSTSSNRRTPTPQRPRHYDTRSSHSSAIHFPSQLATIFNDAQMEHIHQLKTSFQQMDPHQKQFFLHEIINCCNSTQLTYLDSLIAPRLKIDFLKELPIEISLHVLSFIEDPKTLARAACVSTFWNSLLRDEATWKSLCMKHQYQRRNSSICGGELLAPPTQRPNFSYRQYFKRKYNIAATWAHGGRVKVVDDVFVGDALVTSLQFDDKYIVVGCDNHRIEVFDTQTAKRVRTLEGHEGGVWALQFKGGGKDDPERTLVSGGCDRDVHVWDLDTGRLRHVLRGHTSTVRCLKMKDKRVAVSGSRDMTLRIWDVERGVLLHVLLGHQHSVRCLEIHGDTIVSGSYDSTARIWDMQTGRCLHVLSGHQSQIYAIVFDGQKVVTGSLDYTIKVWSADSGQCLATLQGHTSLVGQLQLSGSTLVSGSSDGCLRLWDLQHYECIQQISAHDNSVTCLQFDDRRMLSAGNDGKIKLFDTKSGRLIRNFSTPGKTVWKLQFNDTKAVVLKQHEQPERHTVMEVHDFDVTDEDEGEDDDNNINKSGQGMIKSNSSSASPLPLFTTSFSTKNSMMDTD</sequence>
<feature type="region of interest" description="Disordered" evidence="4">
    <location>
        <begin position="25"/>
        <end position="79"/>
    </location>
</feature>
<dbReference type="CDD" id="cd00200">
    <property type="entry name" value="WD40"/>
    <property type="match status" value="1"/>
</dbReference>
<dbReference type="InterPro" id="IPR036322">
    <property type="entry name" value="WD40_repeat_dom_sf"/>
</dbReference>
<evidence type="ECO:0000313" key="6">
    <source>
        <dbReference type="EMBL" id="ORZ21096.1"/>
    </source>
</evidence>
<name>A0A1X2IRD1_9FUNG</name>
<dbReference type="InterPro" id="IPR001680">
    <property type="entry name" value="WD40_rpt"/>
</dbReference>
<dbReference type="AlphaFoldDB" id="A0A1X2IRD1"/>
<evidence type="ECO:0000313" key="7">
    <source>
        <dbReference type="Proteomes" id="UP000193560"/>
    </source>
</evidence>
<dbReference type="SMART" id="SM00256">
    <property type="entry name" value="FBOX"/>
    <property type="match status" value="1"/>
</dbReference>
<accession>A0A1X2IRD1</accession>
<dbReference type="InterPro" id="IPR020472">
    <property type="entry name" value="WD40_PAC1"/>
</dbReference>
<dbReference type="EMBL" id="MCGE01000005">
    <property type="protein sequence ID" value="ORZ21096.1"/>
    <property type="molecule type" value="Genomic_DNA"/>
</dbReference>
<dbReference type="OrthoDB" id="190105at2759"/>
<dbReference type="PANTHER" id="PTHR44156">
    <property type="entry name" value="SUPERNUMERARY LIMBS, ISOFORM B-RELATED"/>
    <property type="match status" value="1"/>
</dbReference>
<feature type="region of interest" description="Disordered" evidence="4">
    <location>
        <begin position="575"/>
        <end position="622"/>
    </location>
</feature>
<evidence type="ECO:0000256" key="2">
    <source>
        <dbReference type="ARBA" id="ARBA00022737"/>
    </source>
</evidence>
<dbReference type="InterPro" id="IPR015943">
    <property type="entry name" value="WD40/YVTN_repeat-like_dom_sf"/>
</dbReference>
<protein>
    <submittedName>
        <fullName evidence="6">WD40-repeat-containing domain protein</fullName>
    </submittedName>
</protein>
<feature type="repeat" description="WD" evidence="3">
    <location>
        <begin position="455"/>
        <end position="494"/>
    </location>
</feature>
<dbReference type="PROSITE" id="PS50181">
    <property type="entry name" value="FBOX"/>
    <property type="match status" value="1"/>
</dbReference>
<reference evidence="6 7" key="1">
    <citation type="submission" date="2016-07" db="EMBL/GenBank/DDBJ databases">
        <title>Pervasive Adenine N6-methylation of Active Genes in Fungi.</title>
        <authorList>
            <consortium name="DOE Joint Genome Institute"/>
            <person name="Mondo S.J."/>
            <person name="Dannebaum R.O."/>
            <person name="Kuo R.C."/>
            <person name="Labutti K."/>
            <person name="Haridas S."/>
            <person name="Kuo A."/>
            <person name="Salamov A."/>
            <person name="Ahrendt S.R."/>
            <person name="Lipzen A."/>
            <person name="Sullivan W."/>
            <person name="Andreopoulos W.B."/>
            <person name="Clum A."/>
            <person name="Lindquist E."/>
            <person name="Daum C."/>
            <person name="Ramamoorthy G.K."/>
            <person name="Gryganskyi A."/>
            <person name="Culley D."/>
            <person name="Magnuson J.K."/>
            <person name="James T.Y."/>
            <person name="O'Malley M.A."/>
            <person name="Stajich J.E."/>
            <person name="Spatafora J.W."/>
            <person name="Visel A."/>
            <person name="Grigoriev I.V."/>
        </authorList>
    </citation>
    <scope>NUCLEOTIDE SEQUENCE [LARGE SCALE GENOMIC DNA]</scope>
    <source>
        <strain evidence="6 7">NRRL 1336</strain>
    </source>
</reference>